<feature type="region of interest" description="Disordered" evidence="1">
    <location>
        <begin position="64"/>
        <end position="86"/>
    </location>
</feature>
<sequence length="86" mass="10305">MWSNAALRISVAHVPTPSYEEEEEEEAFYTNLEKFYREDDTLYKVTLFVILTLRLTLKERLRDFTSDPRPPMEQTRKDAFLAYHDD</sequence>
<evidence type="ECO:0000313" key="3">
    <source>
        <dbReference type="Proteomes" id="UP001303046"/>
    </source>
</evidence>
<gene>
    <name evidence="2" type="primary">Necator_chrI.g1819</name>
    <name evidence="2" type="ORF">RB195_005693</name>
</gene>
<evidence type="ECO:0000256" key="1">
    <source>
        <dbReference type="SAM" id="MobiDB-lite"/>
    </source>
</evidence>
<organism evidence="2 3">
    <name type="scientific">Necator americanus</name>
    <name type="common">Human hookworm</name>
    <dbReference type="NCBI Taxonomy" id="51031"/>
    <lineage>
        <taxon>Eukaryota</taxon>
        <taxon>Metazoa</taxon>
        <taxon>Ecdysozoa</taxon>
        <taxon>Nematoda</taxon>
        <taxon>Chromadorea</taxon>
        <taxon>Rhabditida</taxon>
        <taxon>Rhabditina</taxon>
        <taxon>Rhabditomorpha</taxon>
        <taxon>Strongyloidea</taxon>
        <taxon>Ancylostomatidae</taxon>
        <taxon>Bunostominae</taxon>
        <taxon>Necator</taxon>
    </lineage>
</organism>
<proteinExistence type="predicted"/>
<dbReference type="Proteomes" id="UP001303046">
    <property type="component" value="Unassembled WGS sequence"/>
</dbReference>
<feature type="compositionally biased region" description="Basic and acidic residues" evidence="1">
    <location>
        <begin position="74"/>
        <end position="86"/>
    </location>
</feature>
<name>A0ABR1BS90_NECAM</name>
<dbReference type="EMBL" id="JAVFWL010000001">
    <property type="protein sequence ID" value="KAK6728198.1"/>
    <property type="molecule type" value="Genomic_DNA"/>
</dbReference>
<evidence type="ECO:0000313" key="2">
    <source>
        <dbReference type="EMBL" id="KAK6728198.1"/>
    </source>
</evidence>
<comment type="caution">
    <text evidence="2">The sequence shown here is derived from an EMBL/GenBank/DDBJ whole genome shotgun (WGS) entry which is preliminary data.</text>
</comment>
<accession>A0ABR1BS90</accession>
<protein>
    <submittedName>
        <fullName evidence="2">Uncharacterized protein</fullName>
    </submittedName>
</protein>
<keyword evidence="3" id="KW-1185">Reference proteome</keyword>
<reference evidence="2 3" key="1">
    <citation type="submission" date="2023-08" db="EMBL/GenBank/DDBJ databases">
        <title>A Necator americanus chromosomal reference genome.</title>
        <authorList>
            <person name="Ilik V."/>
            <person name="Petrzelkova K.J."/>
            <person name="Pardy F."/>
            <person name="Fuh T."/>
            <person name="Niatou-Singa F.S."/>
            <person name="Gouil Q."/>
            <person name="Baker L."/>
            <person name="Ritchie M.E."/>
            <person name="Jex A.R."/>
            <person name="Gazzola D."/>
            <person name="Li H."/>
            <person name="Toshio Fujiwara R."/>
            <person name="Zhan B."/>
            <person name="Aroian R.V."/>
            <person name="Pafco B."/>
            <person name="Schwarz E.M."/>
        </authorList>
    </citation>
    <scope>NUCLEOTIDE SEQUENCE [LARGE SCALE GENOMIC DNA]</scope>
    <source>
        <strain evidence="2 3">Aroian</strain>
        <tissue evidence="2">Whole animal</tissue>
    </source>
</reference>